<feature type="domain" description="Protein O-mannosyl-transferase C-terminal four TM" evidence="2">
    <location>
        <begin position="250"/>
        <end position="425"/>
    </location>
</feature>
<comment type="function">
    <text evidence="1">Protein O-mannosyltransferase that catalyzes the transfer of a single mannose residue from a polyprenol phospho-mannosyl lipidic donor to the hydroxyl group of selected serine and threonine residues in acceptor proteins.</text>
</comment>
<feature type="transmembrane region" description="Helical" evidence="1">
    <location>
        <begin position="110"/>
        <end position="127"/>
    </location>
</feature>
<dbReference type="InterPro" id="IPR027005">
    <property type="entry name" value="PMT-like"/>
</dbReference>
<gene>
    <name evidence="3" type="ORF">PYV00_11165</name>
</gene>
<protein>
    <recommendedName>
        <fullName evidence="1">Polyprenol-phosphate-mannose--protein mannosyltransferase</fullName>
        <ecNumber evidence="1">2.4.1.-</ecNumber>
    </recommendedName>
</protein>
<feature type="transmembrane region" description="Helical" evidence="1">
    <location>
        <begin position="85"/>
        <end position="103"/>
    </location>
</feature>
<organism evidence="3 4">
    <name type="scientific">Novosphingobium album</name>
    <name type="common">ex Liu et al. 2023</name>
    <dbReference type="NCBI Taxonomy" id="3031130"/>
    <lineage>
        <taxon>Bacteria</taxon>
        <taxon>Pseudomonadati</taxon>
        <taxon>Pseudomonadota</taxon>
        <taxon>Alphaproteobacteria</taxon>
        <taxon>Sphingomonadales</taxon>
        <taxon>Sphingomonadaceae</taxon>
        <taxon>Novosphingobium</taxon>
    </lineage>
</organism>
<dbReference type="GO" id="GO:0016740">
    <property type="term" value="F:transferase activity"/>
    <property type="evidence" value="ECO:0007669"/>
    <property type="project" value="UniProtKB-KW"/>
</dbReference>
<keyword evidence="1" id="KW-1133">Transmembrane helix</keyword>
<feature type="transmembrane region" description="Helical" evidence="1">
    <location>
        <begin position="331"/>
        <end position="348"/>
    </location>
</feature>
<feature type="transmembrane region" description="Helical" evidence="1">
    <location>
        <begin position="298"/>
        <end position="319"/>
    </location>
</feature>
<keyword evidence="1" id="KW-0812">Transmembrane</keyword>
<keyword evidence="1" id="KW-1003">Cell membrane</keyword>
<name>A0ABT5WSQ6_9SPHN</name>
<feature type="transmembrane region" description="Helical" evidence="1">
    <location>
        <begin position="12"/>
        <end position="32"/>
    </location>
</feature>
<dbReference type="EMBL" id="JARESE010000033">
    <property type="protein sequence ID" value="MDE8652272.1"/>
    <property type="molecule type" value="Genomic_DNA"/>
</dbReference>
<dbReference type="Proteomes" id="UP001216253">
    <property type="component" value="Unassembled WGS sequence"/>
</dbReference>
<comment type="similarity">
    <text evidence="1">Belongs to the glycosyltransferase 39 family.</text>
</comment>
<feature type="transmembrane region" description="Helical" evidence="1">
    <location>
        <begin position="384"/>
        <end position="404"/>
    </location>
</feature>
<dbReference type="InterPro" id="IPR032421">
    <property type="entry name" value="PMT_4TMC"/>
</dbReference>
<keyword evidence="1" id="KW-0328">Glycosyltransferase</keyword>
<evidence type="ECO:0000313" key="3">
    <source>
        <dbReference type="EMBL" id="MDE8652272.1"/>
    </source>
</evidence>
<feature type="transmembrane region" description="Helical" evidence="1">
    <location>
        <begin position="217"/>
        <end position="238"/>
    </location>
</feature>
<keyword evidence="4" id="KW-1185">Reference proteome</keyword>
<keyword evidence="1" id="KW-0472">Membrane</keyword>
<comment type="pathway">
    <text evidence="1">Protein modification; protein glycosylation.</text>
</comment>
<comment type="caution">
    <text evidence="3">The sequence shown here is derived from an EMBL/GenBank/DDBJ whole genome shotgun (WGS) entry which is preliminary data.</text>
</comment>
<accession>A0ABT5WSQ6</accession>
<evidence type="ECO:0000313" key="4">
    <source>
        <dbReference type="Proteomes" id="UP001216253"/>
    </source>
</evidence>
<evidence type="ECO:0000256" key="1">
    <source>
        <dbReference type="RuleBase" id="RU367007"/>
    </source>
</evidence>
<proteinExistence type="inferred from homology"/>
<feature type="transmembrane region" description="Helical" evidence="1">
    <location>
        <begin position="259"/>
        <end position="278"/>
    </location>
</feature>
<comment type="subcellular location">
    <subcellularLocation>
        <location evidence="1">Cell membrane</location>
    </subcellularLocation>
</comment>
<dbReference type="PANTHER" id="PTHR10050:SF53">
    <property type="entry name" value="CHROMOSOME UNDETERMINED SCAFFOLD_67, WHOLE GENOME SHOTGUN SEQUENCE"/>
    <property type="match status" value="1"/>
</dbReference>
<reference evidence="3 4" key="1">
    <citation type="submission" date="2023-03" db="EMBL/GenBank/DDBJ databases">
        <title>NovoSphingobium album sp. nov. isolated from polycyclic aromatic hydrocarbons- and heavy-metal polluted soil.</title>
        <authorList>
            <person name="Liu Z."/>
            <person name="Wang K."/>
        </authorList>
    </citation>
    <scope>NUCLEOTIDE SEQUENCE [LARGE SCALE GENOMIC DNA]</scope>
    <source>
        <strain evidence="3 4">H3SJ31-1</strain>
    </source>
</reference>
<feature type="transmembrane region" description="Helical" evidence="1">
    <location>
        <begin position="165"/>
        <end position="197"/>
    </location>
</feature>
<feature type="transmembrane region" description="Helical" evidence="1">
    <location>
        <begin position="133"/>
        <end position="153"/>
    </location>
</feature>
<keyword evidence="1 3" id="KW-0808">Transferase</keyword>
<evidence type="ECO:0000259" key="2">
    <source>
        <dbReference type="Pfam" id="PF16192"/>
    </source>
</evidence>
<feature type="transmembrane region" description="Helical" evidence="1">
    <location>
        <begin position="354"/>
        <end position="372"/>
    </location>
</feature>
<sequence length="426" mass="47497">MMRHTAASSDDPFLGCLFIAMLFTALGAYGLLSPSTLYFDEMHYVPAARLLLDLSPANQEHPLLGKEIFAASIALIGDRPLAWRLPPLLFGGLGLFAFARFIWWTSGRRFATLAAAILLATNLLWFIQSRIAMLDIFAASLLLLALWQFAAAVHPSRVGIRANMACSGILLGLSLGAKWSVAPFLPLPWLAFVILRSKRSHNPPFRSIPQGLSLPEASTWLIIVPLGVYWATFAPALFYEPISARHGLFDIIDLHRRMIVAQTAALTPHPYQSVWFQWVFNLRPVWYLYEYLDGAWRGVLFVGNPFSMLAGLGGLGWCVWSACTLRRADTLALSILYLVGIGFWMGSAKPVQFYYHYLIPAAFLMGCLALALDAAWARNGKWRAFAYAALAVSIGLFAWFYPIISAIPLGEGQGAFEKWMWLDSWR</sequence>
<dbReference type="Pfam" id="PF16192">
    <property type="entry name" value="PMT_4TMC"/>
    <property type="match status" value="1"/>
</dbReference>
<dbReference type="EC" id="2.4.1.-" evidence="1"/>
<dbReference type="PANTHER" id="PTHR10050">
    <property type="entry name" value="DOLICHYL-PHOSPHATE-MANNOSE--PROTEIN MANNOSYLTRANSFERASE"/>
    <property type="match status" value="1"/>
</dbReference>